<evidence type="ECO:0000313" key="1">
    <source>
        <dbReference type="EMBL" id="CAK5283396.1"/>
    </source>
</evidence>
<organism evidence="1 2">
    <name type="scientific">Mycena citricolor</name>
    <dbReference type="NCBI Taxonomy" id="2018698"/>
    <lineage>
        <taxon>Eukaryota</taxon>
        <taxon>Fungi</taxon>
        <taxon>Dikarya</taxon>
        <taxon>Basidiomycota</taxon>
        <taxon>Agaricomycotina</taxon>
        <taxon>Agaricomycetes</taxon>
        <taxon>Agaricomycetidae</taxon>
        <taxon>Agaricales</taxon>
        <taxon>Marasmiineae</taxon>
        <taxon>Mycenaceae</taxon>
        <taxon>Mycena</taxon>
    </lineage>
</organism>
<gene>
    <name evidence="1" type="ORF">MYCIT1_LOCUS35894</name>
</gene>
<evidence type="ECO:0000313" key="2">
    <source>
        <dbReference type="Proteomes" id="UP001295794"/>
    </source>
</evidence>
<accession>A0AAD2HY27</accession>
<proteinExistence type="predicted"/>
<name>A0AAD2HY27_9AGAR</name>
<dbReference type="Proteomes" id="UP001295794">
    <property type="component" value="Unassembled WGS sequence"/>
</dbReference>
<reference evidence="1" key="1">
    <citation type="submission" date="2023-11" db="EMBL/GenBank/DDBJ databases">
        <authorList>
            <person name="De Vega J J."/>
            <person name="De Vega J J."/>
        </authorList>
    </citation>
    <scope>NUCLEOTIDE SEQUENCE</scope>
</reference>
<sequence length="154" mass="16674">MNRIAARSLENVSGGFLTGSGSVSECPVSVWDGHSRCSSDKTTCRSKPAPAISRLPGGDLASCEVDETDDKEDDEMNGFGGGAGFLVPKEKKFGMVRRRIVSEDDGLERMMCIIVIGKGDIIQSTSPSQDLYLRGCLRHAQIRWPPRRLATGDV</sequence>
<comment type="caution">
    <text evidence="1">The sequence shown here is derived from an EMBL/GenBank/DDBJ whole genome shotgun (WGS) entry which is preliminary data.</text>
</comment>
<keyword evidence="2" id="KW-1185">Reference proteome</keyword>
<dbReference type="EMBL" id="CAVNYO010000466">
    <property type="protein sequence ID" value="CAK5283396.1"/>
    <property type="molecule type" value="Genomic_DNA"/>
</dbReference>
<dbReference type="AlphaFoldDB" id="A0AAD2HY27"/>
<protein>
    <submittedName>
        <fullName evidence="1">Uncharacterized protein</fullName>
    </submittedName>
</protein>